<evidence type="ECO:0000256" key="6">
    <source>
        <dbReference type="RuleBase" id="RU361174"/>
    </source>
</evidence>
<dbReference type="SMART" id="SM00633">
    <property type="entry name" value="Glyco_10"/>
    <property type="match status" value="1"/>
</dbReference>
<evidence type="ECO:0000256" key="1">
    <source>
        <dbReference type="ARBA" id="ARBA00022801"/>
    </source>
</evidence>
<feature type="active site" description="Nucleophile" evidence="5">
    <location>
        <position position="268"/>
    </location>
</feature>
<reference evidence="9" key="1">
    <citation type="submission" date="2016-11" db="EMBL/GenBank/DDBJ databases">
        <authorList>
            <person name="Varghese N."/>
            <person name="Submissions S."/>
        </authorList>
    </citation>
    <scope>NUCLEOTIDE SEQUENCE [LARGE SCALE GENOMIC DNA]</scope>
    <source>
        <strain evidence="9">DSM 27370</strain>
    </source>
</reference>
<evidence type="ECO:0000259" key="7">
    <source>
        <dbReference type="PROSITE" id="PS51760"/>
    </source>
</evidence>
<evidence type="ECO:0000313" key="9">
    <source>
        <dbReference type="Proteomes" id="UP000184480"/>
    </source>
</evidence>
<keyword evidence="8" id="KW-0858">Xylan degradation</keyword>
<dbReference type="AlphaFoldDB" id="A0A1M5JIP2"/>
<dbReference type="GO" id="GO:0045493">
    <property type="term" value="P:xylan catabolic process"/>
    <property type="evidence" value="ECO:0007669"/>
    <property type="project" value="UniProtKB-KW"/>
</dbReference>
<dbReference type="PROSITE" id="PS51760">
    <property type="entry name" value="GH10_2"/>
    <property type="match status" value="1"/>
</dbReference>
<dbReference type="PROSITE" id="PS51257">
    <property type="entry name" value="PROKAR_LIPOPROTEIN"/>
    <property type="match status" value="1"/>
</dbReference>
<sequence length="383" mass="43641">MKVLTPVLSLCIAFAIVSCSPHRKENEVKEPSLREAVKDKFLIGTALNTNQIWGKDSATVKIVKEQFNSIVAENCMKSMFLQPKEGEFNFKDADKFVEFGEQNNMFIIGHTLIWHSQAPAWFFTDDKGKDVSKEVLTDRMKKHITTVVSRYKGRIKGWDVVNEAILDDGSWRDSKFYKIIGEDFIPLAFEFTHAADPDAELYYNDYNEWQTGKRDAIVKLVNSLKEKGLRIDGVGMQGHIGMDYPNLEEYKTALDAYSATGVKVHITELDMSALPSPWGNTGANISDTIAYHREMNPYTTNLPDSVSTIWTERMGDYFKLFLDNSDKIARITLWGVTDNDSWKNDFPIRGRIDYPLLFDRQYKAKAVVKEIIDMADGANLPNN</sequence>
<protein>
    <recommendedName>
        <fullName evidence="6">Beta-xylanase</fullName>
        <ecNumber evidence="6">3.2.1.8</ecNumber>
    </recommendedName>
</protein>
<dbReference type="GO" id="GO:0031176">
    <property type="term" value="F:endo-1,4-beta-xylanase activity"/>
    <property type="evidence" value="ECO:0007669"/>
    <property type="project" value="UniProtKB-EC"/>
</dbReference>
<dbReference type="InterPro" id="IPR044846">
    <property type="entry name" value="GH10"/>
</dbReference>
<dbReference type="InterPro" id="IPR031158">
    <property type="entry name" value="GH10_AS"/>
</dbReference>
<evidence type="ECO:0000313" key="8">
    <source>
        <dbReference type="EMBL" id="SHG40140.1"/>
    </source>
</evidence>
<dbReference type="RefSeq" id="WP_073357345.1">
    <property type="nucleotide sequence ID" value="NZ_BBXL01000030.1"/>
</dbReference>
<comment type="catalytic activity">
    <reaction evidence="6">
        <text>Endohydrolysis of (1-&gt;4)-beta-D-xylosidic linkages in xylans.</text>
        <dbReference type="EC" id="3.2.1.8"/>
    </reaction>
</comment>
<dbReference type="Pfam" id="PF00331">
    <property type="entry name" value="Glyco_hydro_10"/>
    <property type="match status" value="1"/>
</dbReference>
<keyword evidence="4 6" id="KW-0624">Polysaccharide degradation</keyword>
<evidence type="ECO:0000256" key="3">
    <source>
        <dbReference type="ARBA" id="ARBA00023295"/>
    </source>
</evidence>
<evidence type="ECO:0000256" key="2">
    <source>
        <dbReference type="ARBA" id="ARBA00023277"/>
    </source>
</evidence>
<keyword evidence="1 6" id="KW-0378">Hydrolase</keyword>
<keyword evidence="2 6" id="KW-0119">Carbohydrate metabolism</keyword>
<dbReference type="STRING" id="1346286.SAMN05444362_12415"/>
<dbReference type="InterPro" id="IPR001000">
    <property type="entry name" value="GH10_dom"/>
</dbReference>
<evidence type="ECO:0000256" key="4">
    <source>
        <dbReference type="ARBA" id="ARBA00023326"/>
    </source>
</evidence>
<name>A0A1M5JIP2_9BACT</name>
<organism evidence="8 9">
    <name type="scientific">Dysgonomonas macrotermitis</name>
    <dbReference type="NCBI Taxonomy" id="1346286"/>
    <lineage>
        <taxon>Bacteria</taxon>
        <taxon>Pseudomonadati</taxon>
        <taxon>Bacteroidota</taxon>
        <taxon>Bacteroidia</taxon>
        <taxon>Bacteroidales</taxon>
        <taxon>Dysgonomonadaceae</taxon>
        <taxon>Dysgonomonas</taxon>
    </lineage>
</organism>
<dbReference type="Proteomes" id="UP000184480">
    <property type="component" value="Unassembled WGS sequence"/>
</dbReference>
<dbReference type="PANTHER" id="PTHR31490">
    <property type="entry name" value="GLYCOSYL HYDROLASE"/>
    <property type="match status" value="1"/>
</dbReference>
<dbReference type="InterPro" id="IPR017853">
    <property type="entry name" value="GH"/>
</dbReference>
<dbReference type="OrthoDB" id="9809277at2"/>
<evidence type="ECO:0000256" key="5">
    <source>
        <dbReference type="PROSITE-ProRule" id="PRU10061"/>
    </source>
</evidence>
<comment type="similarity">
    <text evidence="6">Belongs to the glycosyl hydrolase 10 (cellulase F) family.</text>
</comment>
<gene>
    <name evidence="8" type="ORF">SAMN05444362_12415</name>
</gene>
<keyword evidence="9" id="KW-1185">Reference proteome</keyword>
<feature type="domain" description="GH10" evidence="7">
    <location>
        <begin position="27"/>
        <end position="374"/>
    </location>
</feature>
<dbReference type="EC" id="3.2.1.8" evidence="6"/>
<keyword evidence="3 6" id="KW-0326">Glycosidase</keyword>
<proteinExistence type="inferred from homology"/>
<dbReference type="PRINTS" id="PR00134">
    <property type="entry name" value="GLHYDRLASE10"/>
</dbReference>
<dbReference type="Gene3D" id="3.20.20.80">
    <property type="entry name" value="Glycosidases"/>
    <property type="match status" value="1"/>
</dbReference>
<accession>A0A1M5JIP2</accession>
<dbReference type="PROSITE" id="PS00591">
    <property type="entry name" value="GH10_1"/>
    <property type="match status" value="1"/>
</dbReference>
<dbReference type="SUPFAM" id="SSF51445">
    <property type="entry name" value="(Trans)glycosidases"/>
    <property type="match status" value="1"/>
</dbReference>
<dbReference type="EMBL" id="FQUC01000024">
    <property type="protein sequence ID" value="SHG40140.1"/>
    <property type="molecule type" value="Genomic_DNA"/>
</dbReference>
<dbReference type="PANTHER" id="PTHR31490:SF90">
    <property type="entry name" value="ENDO-1,4-BETA-XYLANASE A"/>
    <property type="match status" value="1"/>
</dbReference>